<dbReference type="InterPro" id="IPR018484">
    <property type="entry name" value="FGGY_N"/>
</dbReference>
<feature type="non-terminal residue" evidence="4">
    <location>
        <position position="307"/>
    </location>
</feature>
<protein>
    <recommendedName>
        <fullName evidence="3">Carbohydrate kinase FGGY N-terminal domain-containing protein</fullName>
    </recommendedName>
</protein>
<evidence type="ECO:0000256" key="1">
    <source>
        <dbReference type="ARBA" id="ARBA00022679"/>
    </source>
</evidence>
<dbReference type="InterPro" id="IPR043129">
    <property type="entry name" value="ATPase_NBD"/>
</dbReference>
<evidence type="ECO:0000313" key="4">
    <source>
        <dbReference type="EMBL" id="GAG86331.1"/>
    </source>
</evidence>
<organism evidence="4">
    <name type="scientific">marine sediment metagenome</name>
    <dbReference type="NCBI Taxonomy" id="412755"/>
    <lineage>
        <taxon>unclassified sequences</taxon>
        <taxon>metagenomes</taxon>
        <taxon>ecological metagenomes</taxon>
    </lineage>
</organism>
<dbReference type="Pfam" id="PF00370">
    <property type="entry name" value="FGGY_N"/>
    <property type="match status" value="1"/>
</dbReference>
<dbReference type="SUPFAM" id="SSF53067">
    <property type="entry name" value="Actin-like ATPase domain"/>
    <property type="match status" value="2"/>
</dbReference>
<name>X1CPY4_9ZZZZ</name>
<dbReference type="InterPro" id="IPR050406">
    <property type="entry name" value="FGGY_Carb_Kinase"/>
</dbReference>
<sequence>HEQLADTFWRTSTNTMQRAISGCKYGSDAINGVIVTNTRDSITAVDKKGDPLAPTVTWVDSRSTAGSKEIADQIGPRKSVNKMMWFIENRPKLFEKAHKWALLDAFINNRLCGALVSSPADARFGPIDHETLKWSEELCESTGIPIDKLTDIVDSGSTIGEISGDAAKATSLRKGTPVIMGSGDQQCSALGMGVIKPGRIKATTGTGTFVITHLEEFFPEPYVMWCNPSAIPGKWILEGVTPGTGLAYKWYRDNFCEPEVALAAQTERDAYQIIEASAAKVPTGSDGLVLFPFMAYDLGIFYNLGFK</sequence>
<dbReference type="GO" id="GO:0016301">
    <property type="term" value="F:kinase activity"/>
    <property type="evidence" value="ECO:0007669"/>
    <property type="project" value="UniProtKB-KW"/>
</dbReference>
<accession>X1CPY4</accession>
<feature type="domain" description="Carbohydrate kinase FGGY N-terminal" evidence="3">
    <location>
        <begin position="1"/>
        <end position="191"/>
    </location>
</feature>
<gene>
    <name evidence="4" type="ORF">S01H4_30220</name>
</gene>
<comment type="caution">
    <text evidence="4">The sequence shown here is derived from an EMBL/GenBank/DDBJ whole genome shotgun (WGS) entry which is preliminary data.</text>
</comment>
<reference evidence="4" key="1">
    <citation type="journal article" date="2014" name="Front. Microbiol.">
        <title>High frequency of phylogenetically diverse reductive dehalogenase-homologous genes in deep subseafloor sedimentary metagenomes.</title>
        <authorList>
            <person name="Kawai M."/>
            <person name="Futagami T."/>
            <person name="Toyoda A."/>
            <person name="Takaki Y."/>
            <person name="Nishi S."/>
            <person name="Hori S."/>
            <person name="Arai W."/>
            <person name="Tsubouchi T."/>
            <person name="Morono Y."/>
            <person name="Uchiyama I."/>
            <person name="Ito T."/>
            <person name="Fujiyama A."/>
            <person name="Inagaki F."/>
            <person name="Takami H."/>
        </authorList>
    </citation>
    <scope>NUCLEOTIDE SEQUENCE</scope>
    <source>
        <strain evidence="4">Expedition CK06-06</strain>
    </source>
</reference>
<evidence type="ECO:0000256" key="2">
    <source>
        <dbReference type="ARBA" id="ARBA00022777"/>
    </source>
</evidence>
<dbReference type="PANTHER" id="PTHR43095">
    <property type="entry name" value="SUGAR KINASE"/>
    <property type="match status" value="1"/>
</dbReference>
<dbReference type="AlphaFoldDB" id="X1CPY4"/>
<dbReference type="EMBL" id="BART01015580">
    <property type="protein sequence ID" value="GAG86331.1"/>
    <property type="molecule type" value="Genomic_DNA"/>
</dbReference>
<feature type="non-terminal residue" evidence="4">
    <location>
        <position position="1"/>
    </location>
</feature>
<keyword evidence="2" id="KW-0418">Kinase</keyword>
<dbReference type="GO" id="GO:0005975">
    <property type="term" value="P:carbohydrate metabolic process"/>
    <property type="evidence" value="ECO:0007669"/>
    <property type="project" value="InterPro"/>
</dbReference>
<evidence type="ECO:0000259" key="3">
    <source>
        <dbReference type="Pfam" id="PF00370"/>
    </source>
</evidence>
<proteinExistence type="predicted"/>
<dbReference type="Gene3D" id="3.30.420.40">
    <property type="match status" value="2"/>
</dbReference>
<keyword evidence="1" id="KW-0808">Transferase</keyword>